<keyword evidence="2" id="KW-1185">Reference proteome</keyword>
<evidence type="ECO:0000313" key="2">
    <source>
        <dbReference type="Proteomes" id="UP001497444"/>
    </source>
</evidence>
<sequence>MECPPTLESYGVENVQLAPEREHQRIKAALAVALCISWACRSPPSDRIHQLQQVTFPSPIGHVLQRSCVLIVVPSFRAASLRVPGLVETASYDMLDTENDFHDYDLSILEDWMQTNLRSSIAAVSHEERHAAHIELLSELKNSTGSGGQQEGCIVGS</sequence>
<gene>
    <name evidence="1" type="ORF">CSSPJE1EN1_LOCUS19836</name>
</gene>
<dbReference type="Proteomes" id="UP001497444">
    <property type="component" value="Chromosome 6"/>
</dbReference>
<proteinExistence type="predicted"/>
<name>A0ABP0X5H8_9BRYO</name>
<accession>A0ABP0X5H8</accession>
<evidence type="ECO:0000313" key="1">
    <source>
        <dbReference type="EMBL" id="CAK9274358.1"/>
    </source>
</evidence>
<dbReference type="EMBL" id="OZ020101">
    <property type="protein sequence ID" value="CAK9274358.1"/>
    <property type="molecule type" value="Genomic_DNA"/>
</dbReference>
<organism evidence="1 2">
    <name type="scientific">Sphagnum jensenii</name>
    <dbReference type="NCBI Taxonomy" id="128206"/>
    <lineage>
        <taxon>Eukaryota</taxon>
        <taxon>Viridiplantae</taxon>
        <taxon>Streptophyta</taxon>
        <taxon>Embryophyta</taxon>
        <taxon>Bryophyta</taxon>
        <taxon>Sphagnophytina</taxon>
        <taxon>Sphagnopsida</taxon>
        <taxon>Sphagnales</taxon>
        <taxon>Sphagnaceae</taxon>
        <taxon>Sphagnum</taxon>
    </lineage>
</organism>
<reference evidence="1" key="1">
    <citation type="submission" date="2024-02" db="EMBL/GenBank/DDBJ databases">
        <authorList>
            <consortium name="ELIXIR-Norway"/>
            <consortium name="Elixir Norway"/>
        </authorList>
    </citation>
    <scope>NUCLEOTIDE SEQUENCE</scope>
</reference>
<protein>
    <submittedName>
        <fullName evidence="1">Uncharacterized protein</fullName>
    </submittedName>
</protein>